<proteinExistence type="predicted"/>
<evidence type="ECO:0000313" key="2">
    <source>
        <dbReference type="EMBL" id="GBG59408.1"/>
    </source>
</evidence>
<reference evidence="2 3" key="1">
    <citation type="journal article" date="2018" name="Cell">
        <title>The Chara Genome: Secondary Complexity and Implications for Plant Terrestrialization.</title>
        <authorList>
            <person name="Nishiyama T."/>
            <person name="Sakayama H."/>
            <person name="Vries J.D."/>
            <person name="Buschmann H."/>
            <person name="Saint-Marcoux D."/>
            <person name="Ullrich K.K."/>
            <person name="Haas F.B."/>
            <person name="Vanderstraeten L."/>
            <person name="Becker D."/>
            <person name="Lang D."/>
            <person name="Vosolsobe S."/>
            <person name="Rombauts S."/>
            <person name="Wilhelmsson P.K.I."/>
            <person name="Janitza P."/>
            <person name="Kern R."/>
            <person name="Heyl A."/>
            <person name="Rumpler F."/>
            <person name="Villalobos L.I.A.C."/>
            <person name="Clay J.M."/>
            <person name="Skokan R."/>
            <person name="Toyoda A."/>
            <person name="Suzuki Y."/>
            <person name="Kagoshima H."/>
            <person name="Schijlen E."/>
            <person name="Tajeshwar N."/>
            <person name="Catarino B."/>
            <person name="Hetherington A.J."/>
            <person name="Saltykova A."/>
            <person name="Bonnot C."/>
            <person name="Breuninger H."/>
            <person name="Symeonidi A."/>
            <person name="Radhakrishnan G.V."/>
            <person name="Van Nieuwerburgh F."/>
            <person name="Deforce D."/>
            <person name="Chang C."/>
            <person name="Karol K.G."/>
            <person name="Hedrich R."/>
            <person name="Ulvskov P."/>
            <person name="Glockner G."/>
            <person name="Delwiche C.F."/>
            <person name="Petrasek J."/>
            <person name="Van de Peer Y."/>
            <person name="Friml J."/>
            <person name="Beilby M."/>
            <person name="Dolan L."/>
            <person name="Kohara Y."/>
            <person name="Sugano S."/>
            <person name="Fujiyama A."/>
            <person name="Delaux P.-M."/>
            <person name="Quint M."/>
            <person name="TheiBen G."/>
            <person name="Hagemann M."/>
            <person name="Harholt J."/>
            <person name="Dunand C."/>
            <person name="Zachgo S."/>
            <person name="Langdale J."/>
            <person name="Maumus F."/>
            <person name="Straeten D.V.D."/>
            <person name="Gould S.B."/>
            <person name="Rensing S.A."/>
        </authorList>
    </citation>
    <scope>NUCLEOTIDE SEQUENCE [LARGE SCALE GENOMIC DNA]</scope>
    <source>
        <strain evidence="2 3">S276</strain>
    </source>
</reference>
<comment type="caution">
    <text evidence="2">The sequence shown here is derived from an EMBL/GenBank/DDBJ whole genome shotgun (WGS) entry which is preliminary data.</text>
</comment>
<evidence type="ECO:0000313" key="3">
    <source>
        <dbReference type="Proteomes" id="UP000265515"/>
    </source>
</evidence>
<protein>
    <submittedName>
        <fullName evidence="2">Uncharacterized protein</fullName>
    </submittedName>
</protein>
<sequence>MRINHLRDQADIDDLDREGDLDCAADKRVDAITSAGGACVGDNKASLDAANECKWFGDYDYAVELVSCGGDNPFDGWGGSSCGAGWPLGPRCTEGLGETTQDHGTSHSALWGVRAIDERNDGCRELRPQERDPVDEMQDFLYEEARRAEARGGEEGGATGTAPDLSGEEVVSTARGSRAAHQHEADARGRAGKRTVVSGDEGVPQARKRQRQSRLDEVYDPDDSQMRVMVGEARRMLPRVAEDLWSCDAYVDAASPAERNWREHKRIHTAKRNKLRFRKVARLVEIVTNLKLLGCNERSGACALPWGHLTTLAQAHSKEYTHPLDDDLDVEEDREPEDWEARAQSAVWTQEISAQLRRFQQ</sequence>
<keyword evidence="3" id="KW-1185">Reference proteome</keyword>
<evidence type="ECO:0000256" key="1">
    <source>
        <dbReference type="SAM" id="MobiDB-lite"/>
    </source>
</evidence>
<dbReference type="Gramene" id="GBG59408">
    <property type="protein sequence ID" value="GBG59408"/>
    <property type="gene ID" value="CBR_g38434"/>
</dbReference>
<dbReference type="EMBL" id="BFEA01000004">
    <property type="protein sequence ID" value="GBG59408.1"/>
    <property type="molecule type" value="Genomic_DNA"/>
</dbReference>
<name>A0A388JNQ5_CHABU</name>
<dbReference type="Proteomes" id="UP000265515">
    <property type="component" value="Unassembled WGS sequence"/>
</dbReference>
<accession>A0A388JNQ5</accession>
<organism evidence="2 3">
    <name type="scientific">Chara braunii</name>
    <name type="common">Braun's stonewort</name>
    <dbReference type="NCBI Taxonomy" id="69332"/>
    <lineage>
        <taxon>Eukaryota</taxon>
        <taxon>Viridiplantae</taxon>
        <taxon>Streptophyta</taxon>
        <taxon>Charophyceae</taxon>
        <taxon>Charales</taxon>
        <taxon>Characeae</taxon>
        <taxon>Chara</taxon>
    </lineage>
</organism>
<gene>
    <name evidence="2" type="ORF">CBR_g38434</name>
</gene>
<dbReference type="AlphaFoldDB" id="A0A388JNQ5"/>
<feature type="region of interest" description="Disordered" evidence="1">
    <location>
        <begin position="148"/>
        <end position="218"/>
    </location>
</feature>